<sequence>MSVSTISSVTSTTTTSATRPRGQVKEADRVLKIPRTCFRLVIIYISAAISVFLVRINVTFRDTMDFAREVMVEDPNNIVGWRVMDSRSQLFNKKNDNMIVFVHPGKTGGTTIGSMLQVLCTSRTKADSREYCLNEWNDRHNNHNTTTSKTLVYPESQLSRSTRAFWHVNGYYPNQATVQHDASQYLISLRHPVERVISWFYYMHPINCHTVHGIPTPRQNYTLIDKACTTQRRIQRQQKQKQNDNREERFYNQCFPTIQQFAMAFHHKTTNTISQNCQQLAHETLQGYGGPNGMAGHLWANYSFYKSRMKPQTPILVVRTDQLWQDLQHIEQRLGGTGDVFAHQLELQQQQQSSSNNNNTTDYHKDPLSSEGYAALCCAMVNTEMKSHRELLQAATNLDAQQKQDTMQQVYQKCHPTLTSWSDLKRFCSSKKAPAAPQAQQQQ</sequence>
<dbReference type="EMBL" id="CAICTM010001096">
    <property type="protein sequence ID" value="CAB9520384.1"/>
    <property type="molecule type" value="Genomic_DNA"/>
</dbReference>
<dbReference type="OrthoDB" id="48783at2759"/>
<dbReference type="InterPro" id="IPR027417">
    <property type="entry name" value="P-loop_NTPase"/>
</dbReference>
<dbReference type="SUPFAM" id="SSF52540">
    <property type="entry name" value="P-loop containing nucleoside triphosphate hydrolases"/>
    <property type="match status" value="1"/>
</dbReference>
<organism evidence="3 4">
    <name type="scientific">Seminavis robusta</name>
    <dbReference type="NCBI Taxonomy" id="568900"/>
    <lineage>
        <taxon>Eukaryota</taxon>
        <taxon>Sar</taxon>
        <taxon>Stramenopiles</taxon>
        <taxon>Ochrophyta</taxon>
        <taxon>Bacillariophyta</taxon>
        <taxon>Bacillariophyceae</taxon>
        <taxon>Bacillariophycidae</taxon>
        <taxon>Naviculales</taxon>
        <taxon>Naviculaceae</taxon>
        <taxon>Seminavis</taxon>
    </lineage>
</organism>
<reference evidence="3" key="1">
    <citation type="submission" date="2020-06" db="EMBL/GenBank/DDBJ databases">
        <authorList>
            <consortium name="Plant Systems Biology data submission"/>
        </authorList>
    </citation>
    <scope>NUCLEOTIDE SEQUENCE</scope>
    <source>
        <strain evidence="3">D6</strain>
    </source>
</reference>
<evidence type="ECO:0000256" key="1">
    <source>
        <dbReference type="SAM" id="MobiDB-lite"/>
    </source>
</evidence>
<feature type="transmembrane region" description="Helical" evidence="2">
    <location>
        <begin position="37"/>
        <end position="56"/>
    </location>
</feature>
<evidence type="ECO:0000313" key="3">
    <source>
        <dbReference type="EMBL" id="CAB9520384.1"/>
    </source>
</evidence>
<protein>
    <recommendedName>
        <fullName evidence="5">Sulfotransferase</fullName>
    </recommendedName>
</protein>
<name>A0A9N8EK89_9STRA</name>
<evidence type="ECO:0008006" key="5">
    <source>
        <dbReference type="Google" id="ProtNLM"/>
    </source>
</evidence>
<gene>
    <name evidence="3" type="ORF">SEMRO_1098_G241010.1</name>
</gene>
<keyword evidence="2" id="KW-1133">Transmembrane helix</keyword>
<dbReference type="Gene3D" id="3.40.50.300">
    <property type="entry name" value="P-loop containing nucleotide triphosphate hydrolases"/>
    <property type="match status" value="1"/>
</dbReference>
<keyword evidence="4" id="KW-1185">Reference proteome</keyword>
<evidence type="ECO:0000313" key="4">
    <source>
        <dbReference type="Proteomes" id="UP001153069"/>
    </source>
</evidence>
<feature type="compositionally biased region" description="Low complexity" evidence="1">
    <location>
        <begin position="1"/>
        <end position="16"/>
    </location>
</feature>
<feature type="region of interest" description="Disordered" evidence="1">
    <location>
        <begin position="1"/>
        <end position="25"/>
    </location>
</feature>
<keyword evidence="2" id="KW-0472">Membrane</keyword>
<dbReference type="AlphaFoldDB" id="A0A9N8EK89"/>
<comment type="caution">
    <text evidence="3">The sequence shown here is derived from an EMBL/GenBank/DDBJ whole genome shotgun (WGS) entry which is preliminary data.</text>
</comment>
<accession>A0A9N8EK89</accession>
<evidence type="ECO:0000256" key="2">
    <source>
        <dbReference type="SAM" id="Phobius"/>
    </source>
</evidence>
<keyword evidence="2" id="KW-0812">Transmembrane</keyword>
<dbReference type="Proteomes" id="UP001153069">
    <property type="component" value="Unassembled WGS sequence"/>
</dbReference>
<proteinExistence type="predicted"/>